<comment type="caution">
    <text evidence="1">The sequence shown here is derived from an EMBL/GenBank/DDBJ whole genome shotgun (WGS) entry which is preliminary data.</text>
</comment>
<gene>
    <name evidence="1" type="ORF">GMARGA_LOCUS30354</name>
</gene>
<evidence type="ECO:0000313" key="1">
    <source>
        <dbReference type="EMBL" id="CAG8830534.1"/>
    </source>
</evidence>
<accession>A0ABN7WFG1</accession>
<reference evidence="1 2" key="1">
    <citation type="submission" date="2021-06" db="EMBL/GenBank/DDBJ databases">
        <authorList>
            <person name="Kallberg Y."/>
            <person name="Tangrot J."/>
            <person name="Rosling A."/>
        </authorList>
    </citation>
    <scope>NUCLEOTIDE SEQUENCE [LARGE SCALE GENOMIC DNA]</scope>
    <source>
        <strain evidence="1 2">120-4 pot B 10/14</strain>
    </source>
</reference>
<proteinExistence type="predicted"/>
<feature type="non-terminal residue" evidence="1">
    <location>
        <position position="1"/>
    </location>
</feature>
<dbReference type="EMBL" id="CAJVQB010042601">
    <property type="protein sequence ID" value="CAG8830534.1"/>
    <property type="molecule type" value="Genomic_DNA"/>
</dbReference>
<organism evidence="1 2">
    <name type="scientific">Gigaspora margarita</name>
    <dbReference type="NCBI Taxonomy" id="4874"/>
    <lineage>
        <taxon>Eukaryota</taxon>
        <taxon>Fungi</taxon>
        <taxon>Fungi incertae sedis</taxon>
        <taxon>Mucoromycota</taxon>
        <taxon>Glomeromycotina</taxon>
        <taxon>Glomeromycetes</taxon>
        <taxon>Diversisporales</taxon>
        <taxon>Gigasporaceae</taxon>
        <taxon>Gigaspora</taxon>
    </lineage>
</organism>
<dbReference type="Proteomes" id="UP000789901">
    <property type="component" value="Unassembled WGS sequence"/>
</dbReference>
<name>A0ABN7WFG1_GIGMA</name>
<evidence type="ECO:0000313" key="2">
    <source>
        <dbReference type="Proteomes" id="UP000789901"/>
    </source>
</evidence>
<protein>
    <submittedName>
        <fullName evidence="1">8491_t:CDS:1</fullName>
    </submittedName>
</protein>
<keyword evidence="2" id="KW-1185">Reference proteome</keyword>
<sequence length="299" mass="34424">EFGQSGQRQHAIEPSCTIAPLVSLYNNSGLLECKTKERQTKQHANSKLAKSCFLLYNSFFLELVKIQTHLEDFSLCEEYYNQLVISDFLKQILLDSNYTELSKNRQNKQKQTHIEHADIKNNTCEIGIQTDNKETSKIGIQAFDNMSHLLKKNLLLKKNEKFNTINQAIKNQKGTESQSKWCKKCNSTNINNKKYNCSNCNEKLNILATLRAEFANEFTSINTAFKSKPLVIKSHIFVQKQNSPNIDCISITQQLNSKYNIVISEMYVPNLLEFNSNSIENIKKVLENIQNITKINQEK</sequence>